<name>A0A2J7TDV1_METSI</name>
<evidence type="ECO:0000313" key="4">
    <source>
        <dbReference type="EMBL" id="PNG24946.1"/>
    </source>
</evidence>
<dbReference type="Proteomes" id="UP000236286">
    <property type="component" value="Unassembled WGS sequence"/>
</dbReference>
<dbReference type="GO" id="GO:0046872">
    <property type="term" value="F:metal ion binding"/>
    <property type="evidence" value="ECO:0007669"/>
    <property type="project" value="UniProtKB-KW"/>
</dbReference>
<evidence type="ECO:0000313" key="5">
    <source>
        <dbReference type="Proteomes" id="UP000236286"/>
    </source>
</evidence>
<proteinExistence type="predicted"/>
<evidence type="ECO:0000256" key="2">
    <source>
        <dbReference type="ARBA" id="ARBA00023239"/>
    </source>
</evidence>
<gene>
    <name evidence="4" type="ORF">CR492_15695</name>
</gene>
<keyword evidence="2" id="KW-0456">Lyase</keyword>
<evidence type="ECO:0000259" key="3">
    <source>
        <dbReference type="SMART" id="SM01007"/>
    </source>
</evidence>
<dbReference type="GO" id="GO:0019323">
    <property type="term" value="P:pentose catabolic process"/>
    <property type="evidence" value="ECO:0007669"/>
    <property type="project" value="TreeGrafter"/>
</dbReference>
<dbReference type="InterPro" id="IPR001303">
    <property type="entry name" value="Aldolase_II/adducin_N"/>
</dbReference>
<protein>
    <submittedName>
        <fullName evidence="4">Class II aldolase</fullName>
    </submittedName>
</protein>
<dbReference type="Gene3D" id="3.40.225.10">
    <property type="entry name" value="Class II aldolase/adducin N-terminal domain"/>
    <property type="match status" value="1"/>
</dbReference>
<dbReference type="EMBL" id="PDZR01000021">
    <property type="protein sequence ID" value="PNG24946.1"/>
    <property type="molecule type" value="Genomic_DNA"/>
</dbReference>
<dbReference type="OrthoDB" id="5291399at2"/>
<feature type="domain" description="Class II aldolase/adducin N-terminal" evidence="3">
    <location>
        <begin position="17"/>
        <end position="191"/>
    </location>
</feature>
<dbReference type="InterPro" id="IPR036409">
    <property type="entry name" value="Aldolase_II/adducin_N_sf"/>
</dbReference>
<accession>A0A2J7TDV1</accession>
<evidence type="ECO:0000256" key="1">
    <source>
        <dbReference type="ARBA" id="ARBA00022723"/>
    </source>
</evidence>
<dbReference type="SUPFAM" id="SSF53639">
    <property type="entry name" value="AraD/HMP-PK domain-like"/>
    <property type="match status" value="1"/>
</dbReference>
<organism evidence="4 5">
    <name type="scientific">Methylocella silvestris</name>
    <dbReference type="NCBI Taxonomy" id="199596"/>
    <lineage>
        <taxon>Bacteria</taxon>
        <taxon>Pseudomonadati</taxon>
        <taxon>Pseudomonadota</taxon>
        <taxon>Alphaproteobacteria</taxon>
        <taxon>Hyphomicrobiales</taxon>
        <taxon>Beijerinckiaceae</taxon>
        <taxon>Methylocella</taxon>
    </lineage>
</organism>
<dbReference type="PANTHER" id="PTHR22789">
    <property type="entry name" value="FUCULOSE PHOSPHATE ALDOLASE"/>
    <property type="match status" value="1"/>
</dbReference>
<dbReference type="GO" id="GO:0005829">
    <property type="term" value="C:cytosol"/>
    <property type="evidence" value="ECO:0007669"/>
    <property type="project" value="TreeGrafter"/>
</dbReference>
<dbReference type="AlphaFoldDB" id="A0A2J7TDV1"/>
<dbReference type="SMART" id="SM01007">
    <property type="entry name" value="Aldolase_II"/>
    <property type="match status" value="1"/>
</dbReference>
<reference evidence="4 5" key="1">
    <citation type="submission" date="2017-10" db="EMBL/GenBank/DDBJ databases">
        <title>Genome announcement of Methylocella silvestris TVC from permafrost.</title>
        <authorList>
            <person name="Wang J."/>
            <person name="Geng K."/>
            <person name="Ul-Haque F."/>
            <person name="Crombie A.T."/>
            <person name="Street L.E."/>
            <person name="Wookey P.A."/>
            <person name="Murrell J.C."/>
            <person name="Pratscher J."/>
        </authorList>
    </citation>
    <scope>NUCLEOTIDE SEQUENCE [LARGE SCALE GENOMIC DNA]</scope>
    <source>
        <strain evidence="4 5">TVC</strain>
    </source>
</reference>
<sequence>MRRGLYLEKRGEFAVRLAIIEGCLSLARLGVNQGTAGNISVRWNGGLLITPSGLPYDEMGADDIVFMAMDGSYRHPLAPSSEWRFHRDILASRPEVGAVVHAHPVFCTAFAMCRMEIPAVHYMIAAAGGPTIRCARYESYGTPELSEAALEALEGRACALLANHGMIATGPTLAEALWLAVETETLARQYAAALQIGAPVILDDAEIARTVEKFKDYGLRRRSSRDS</sequence>
<keyword evidence="1" id="KW-0479">Metal-binding</keyword>
<dbReference type="GO" id="GO:0016832">
    <property type="term" value="F:aldehyde-lyase activity"/>
    <property type="evidence" value="ECO:0007669"/>
    <property type="project" value="TreeGrafter"/>
</dbReference>
<dbReference type="PANTHER" id="PTHR22789:SF0">
    <property type="entry name" value="3-OXO-TETRONATE 4-PHOSPHATE DECARBOXYLASE-RELATED"/>
    <property type="match status" value="1"/>
</dbReference>
<comment type="caution">
    <text evidence="4">The sequence shown here is derived from an EMBL/GenBank/DDBJ whole genome shotgun (WGS) entry which is preliminary data.</text>
</comment>
<dbReference type="Pfam" id="PF00596">
    <property type="entry name" value="Aldolase_II"/>
    <property type="match status" value="1"/>
</dbReference>
<dbReference type="InterPro" id="IPR050197">
    <property type="entry name" value="Aldolase_class_II_sugar_metab"/>
</dbReference>